<feature type="compositionally biased region" description="Low complexity" evidence="1">
    <location>
        <begin position="33"/>
        <end position="48"/>
    </location>
</feature>
<name>A0A9I9EAJ0_CUCME</name>
<dbReference type="AlphaFoldDB" id="A0A9I9EAJ0"/>
<organism evidence="2">
    <name type="scientific">Cucumis melo</name>
    <name type="common">Muskmelon</name>
    <dbReference type="NCBI Taxonomy" id="3656"/>
    <lineage>
        <taxon>Eukaryota</taxon>
        <taxon>Viridiplantae</taxon>
        <taxon>Streptophyta</taxon>
        <taxon>Embryophyta</taxon>
        <taxon>Tracheophyta</taxon>
        <taxon>Spermatophyta</taxon>
        <taxon>Magnoliopsida</taxon>
        <taxon>eudicotyledons</taxon>
        <taxon>Gunneridae</taxon>
        <taxon>Pentapetalae</taxon>
        <taxon>rosids</taxon>
        <taxon>fabids</taxon>
        <taxon>Cucurbitales</taxon>
        <taxon>Cucurbitaceae</taxon>
        <taxon>Benincaseae</taxon>
        <taxon>Cucumis</taxon>
    </lineage>
</organism>
<proteinExistence type="predicted"/>
<evidence type="ECO:0000256" key="1">
    <source>
        <dbReference type="SAM" id="MobiDB-lite"/>
    </source>
</evidence>
<dbReference type="Gramene" id="MELO3C031099.2.1">
    <property type="protein sequence ID" value="MELO3C031099.2.1"/>
    <property type="gene ID" value="MELO3C031099.2"/>
</dbReference>
<reference evidence="2" key="1">
    <citation type="submission" date="2023-03" db="UniProtKB">
        <authorList>
            <consortium name="EnsemblPlants"/>
        </authorList>
    </citation>
    <scope>IDENTIFICATION</scope>
</reference>
<protein>
    <submittedName>
        <fullName evidence="2">Uncharacterized protein</fullName>
    </submittedName>
</protein>
<sequence>MLHPHRLARKRCMCSIHPKSEQGNKSARATPIGKSASGATSATPSGKSVLANKGKSNEQC</sequence>
<accession>A0A9I9EAJ0</accession>
<dbReference type="EnsemblPlants" id="MELO3C031099.2.1">
    <property type="protein sequence ID" value="MELO3C031099.2.1"/>
    <property type="gene ID" value="MELO3C031099.2"/>
</dbReference>
<feature type="compositionally biased region" description="Basic residues" evidence="1">
    <location>
        <begin position="1"/>
        <end position="12"/>
    </location>
</feature>
<evidence type="ECO:0000313" key="2">
    <source>
        <dbReference type="EnsemblPlants" id="MELO3C031099.2.1"/>
    </source>
</evidence>
<feature type="region of interest" description="Disordered" evidence="1">
    <location>
        <begin position="1"/>
        <end position="60"/>
    </location>
</feature>